<keyword evidence="2" id="KW-1185">Reference proteome</keyword>
<evidence type="ECO:0000313" key="2">
    <source>
        <dbReference type="Proteomes" id="UP001575652"/>
    </source>
</evidence>
<protein>
    <submittedName>
        <fullName evidence="1">Uncharacterized protein</fullName>
    </submittedName>
</protein>
<proteinExistence type="predicted"/>
<name>A0ABV4URI5_9MICC</name>
<sequence>MTLLGPPDVRIEMITELLAVHWSKHPAERLGQLMENLTYRVGAETPLWLLEDDEALAFLQRDSEGDGE</sequence>
<comment type="caution">
    <text evidence="1">The sequence shown here is derived from an EMBL/GenBank/DDBJ whole genome shotgun (WGS) entry which is preliminary data.</text>
</comment>
<organism evidence="1 2">
    <name type="scientific">Arthrobacter halodurans</name>
    <dbReference type="NCBI Taxonomy" id="516699"/>
    <lineage>
        <taxon>Bacteria</taxon>
        <taxon>Bacillati</taxon>
        <taxon>Actinomycetota</taxon>
        <taxon>Actinomycetes</taxon>
        <taxon>Micrococcales</taxon>
        <taxon>Micrococcaceae</taxon>
        <taxon>Arthrobacter</taxon>
    </lineage>
</organism>
<evidence type="ECO:0000313" key="1">
    <source>
        <dbReference type="EMBL" id="MFB0835674.1"/>
    </source>
</evidence>
<dbReference type="Proteomes" id="UP001575652">
    <property type="component" value="Unassembled WGS sequence"/>
</dbReference>
<reference evidence="1 2" key="1">
    <citation type="submission" date="2024-09" db="EMBL/GenBank/DDBJ databases">
        <authorList>
            <person name="Salinas-Garcia M.A."/>
            <person name="Prieme A."/>
        </authorList>
    </citation>
    <scope>NUCLEOTIDE SEQUENCE [LARGE SCALE GENOMIC DNA]</scope>
    <source>
        <strain evidence="1 2">DSM 21081</strain>
    </source>
</reference>
<accession>A0ABV4URI5</accession>
<gene>
    <name evidence="1" type="ORF">ACETWP_13870</name>
</gene>
<dbReference type="EMBL" id="JBHDLJ010000013">
    <property type="protein sequence ID" value="MFB0835674.1"/>
    <property type="molecule type" value="Genomic_DNA"/>
</dbReference>
<dbReference type="RefSeq" id="WP_373972851.1">
    <property type="nucleotide sequence ID" value="NZ_JBHDLJ010000013.1"/>
</dbReference>